<evidence type="ECO:0000313" key="15">
    <source>
        <dbReference type="EMBL" id="AAZ45979.1"/>
    </source>
</evidence>
<reference evidence="15" key="1">
    <citation type="submission" date="2005-08" db="EMBL/GenBank/DDBJ databases">
        <title>Complete sequence of Dechloromonas aromatica RCB.</title>
        <authorList>
            <person name="Salinero K.K."/>
            <person name="Copeland A."/>
            <person name="Lucas S."/>
            <person name="Lapidus A."/>
            <person name="Barry K."/>
            <person name="Detter J.C."/>
            <person name="Glavina T."/>
            <person name="Hammon N."/>
            <person name="Israni S."/>
            <person name="Pitluck S."/>
            <person name="Di Bartolo G."/>
            <person name="Trong S."/>
            <person name="Schmutz J."/>
            <person name="Larimer F."/>
            <person name="Land M."/>
            <person name="Ivanova N."/>
            <person name="Richardson P."/>
        </authorList>
    </citation>
    <scope>NUCLEOTIDE SEQUENCE</scope>
    <source>
        <strain evidence="15">RCB</strain>
    </source>
</reference>
<dbReference type="Gene3D" id="3.40.30.10">
    <property type="entry name" value="Glutaredoxin"/>
    <property type="match status" value="1"/>
</dbReference>
<evidence type="ECO:0000259" key="14">
    <source>
        <dbReference type="PROSITE" id="PS51352"/>
    </source>
</evidence>
<dbReference type="PANTHER" id="PTHR42801:SF4">
    <property type="entry name" value="AHPC_TSA FAMILY PROTEIN"/>
    <property type="match status" value="1"/>
</dbReference>
<keyword evidence="4" id="KW-0575">Peroxidase</keyword>
<dbReference type="EC" id="1.11.1.24" evidence="3"/>
<evidence type="ECO:0000256" key="7">
    <source>
        <dbReference type="ARBA" id="ARBA00023157"/>
    </source>
</evidence>
<proteinExistence type="inferred from homology"/>
<dbReference type="PIRSF" id="PIRSF000239">
    <property type="entry name" value="AHPC"/>
    <property type="match status" value="1"/>
</dbReference>
<protein>
    <recommendedName>
        <fullName evidence="3">thioredoxin-dependent peroxiredoxin</fullName>
        <ecNumber evidence="3">1.11.1.24</ecNumber>
    </recommendedName>
    <alternativeName>
        <fullName evidence="9">Thioredoxin peroxidase</fullName>
    </alternativeName>
    <alternativeName>
        <fullName evidence="11">Thioredoxin-dependent peroxiredoxin Bcp</fullName>
    </alternativeName>
</protein>
<dbReference type="SUPFAM" id="SSF52833">
    <property type="entry name" value="Thioredoxin-like"/>
    <property type="match status" value="1"/>
</dbReference>
<dbReference type="AlphaFoldDB" id="Q47GQ2"/>
<dbReference type="InterPro" id="IPR013766">
    <property type="entry name" value="Thioredoxin_domain"/>
</dbReference>
<feature type="active site" description="Cysteine sulfenic acid (-SOH) intermediate; for peroxidase activity" evidence="13">
    <location>
        <position position="53"/>
    </location>
</feature>
<dbReference type="GO" id="GO:0005737">
    <property type="term" value="C:cytoplasm"/>
    <property type="evidence" value="ECO:0007669"/>
    <property type="project" value="TreeGrafter"/>
</dbReference>
<sequence>MAQTPQHRGIRMLDTKIPDFSLPATSGTTFNLAAQAGKIVVIYFYPKDSTPGCTTQGQNFRDLHDQFAAANAVVLGISRDSLKSHENFKAKQEFPFELGSDADEAVCNLFSVMKMKNMYGKQVRGIERSTFVIDLNGVLRREWRGVKVPGHVQEVLDFVKTL</sequence>
<accession>Q47GQ2</accession>
<comment type="subunit">
    <text evidence="2">Monomer.</text>
</comment>
<evidence type="ECO:0000256" key="8">
    <source>
        <dbReference type="ARBA" id="ARBA00023284"/>
    </source>
</evidence>
<evidence type="ECO:0000256" key="6">
    <source>
        <dbReference type="ARBA" id="ARBA00023002"/>
    </source>
</evidence>
<keyword evidence="8" id="KW-0676">Redox-active center</keyword>
<dbReference type="InterPro" id="IPR000866">
    <property type="entry name" value="AhpC/TSA"/>
</dbReference>
<dbReference type="InterPro" id="IPR036249">
    <property type="entry name" value="Thioredoxin-like_sf"/>
</dbReference>
<dbReference type="eggNOG" id="COG1225">
    <property type="taxonomic scope" value="Bacteria"/>
</dbReference>
<keyword evidence="6" id="KW-0560">Oxidoreductase</keyword>
<evidence type="ECO:0000256" key="1">
    <source>
        <dbReference type="ARBA" id="ARBA00003330"/>
    </source>
</evidence>
<evidence type="ECO:0000256" key="5">
    <source>
        <dbReference type="ARBA" id="ARBA00022862"/>
    </source>
</evidence>
<feature type="domain" description="Thioredoxin" evidence="14">
    <location>
        <begin position="11"/>
        <end position="162"/>
    </location>
</feature>
<dbReference type="Pfam" id="PF00578">
    <property type="entry name" value="AhpC-TSA"/>
    <property type="match status" value="1"/>
</dbReference>
<dbReference type="CDD" id="cd03017">
    <property type="entry name" value="PRX_BCP"/>
    <property type="match status" value="1"/>
</dbReference>
<evidence type="ECO:0000256" key="2">
    <source>
        <dbReference type="ARBA" id="ARBA00011245"/>
    </source>
</evidence>
<dbReference type="HOGENOM" id="CLU_042529_14_1_4"/>
<gene>
    <name evidence="15" type="ordered locus">Daro_1223</name>
</gene>
<organism evidence="15">
    <name type="scientific">Dechloromonas aromatica (strain RCB)</name>
    <dbReference type="NCBI Taxonomy" id="159087"/>
    <lineage>
        <taxon>Bacteria</taxon>
        <taxon>Pseudomonadati</taxon>
        <taxon>Pseudomonadota</taxon>
        <taxon>Betaproteobacteria</taxon>
        <taxon>Rhodocyclales</taxon>
        <taxon>Azonexaceae</taxon>
        <taxon>Dechloromonas</taxon>
    </lineage>
</organism>
<evidence type="ECO:0000256" key="11">
    <source>
        <dbReference type="ARBA" id="ARBA00042639"/>
    </source>
</evidence>
<dbReference type="GO" id="GO:0034599">
    <property type="term" value="P:cellular response to oxidative stress"/>
    <property type="evidence" value="ECO:0007669"/>
    <property type="project" value="TreeGrafter"/>
</dbReference>
<evidence type="ECO:0000256" key="10">
    <source>
        <dbReference type="ARBA" id="ARBA00038489"/>
    </source>
</evidence>
<dbReference type="EMBL" id="CP000089">
    <property type="protein sequence ID" value="AAZ45979.1"/>
    <property type="molecule type" value="Genomic_DNA"/>
</dbReference>
<dbReference type="InterPro" id="IPR024706">
    <property type="entry name" value="Peroxiredoxin_AhpC-typ"/>
</dbReference>
<comment type="catalytic activity">
    <reaction evidence="12">
        <text>a hydroperoxide + [thioredoxin]-dithiol = an alcohol + [thioredoxin]-disulfide + H2O</text>
        <dbReference type="Rhea" id="RHEA:62620"/>
        <dbReference type="Rhea" id="RHEA-COMP:10698"/>
        <dbReference type="Rhea" id="RHEA-COMP:10700"/>
        <dbReference type="ChEBI" id="CHEBI:15377"/>
        <dbReference type="ChEBI" id="CHEBI:29950"/>
        <dbReference type="ChEBI" id="CHEBI:30879"/>
        <dbReference type="ChEBI" id="CHEBI:35924"/>
        <dbReference type="ChEBI" id="CHEBI:50058"/>
        <dbReference type="EC" id="1.11.1.24"/>
    </reaction>
</comment>
<comment type="function">
    <text evidence="1">Thiol-specific peroxidase that catalyzes the reduction of hydrogen peroxide and organic hydroperoxides to water and alcohols, respectively. Plays a role in cell protection against oxidative stress by detoxifying peroxides and as sensor of hydrogen peroxide-mediated signaling events.</text>
</comment>
<evidence type="ECO:0000256" key="12">
    <source>
        <dbReference type="ARBA" id="ARBA00049091"/>
    </source>
</evidence>
<comment type="similarity">
    <text evidence="10">Belongs to the peroxiredoxin family. BCP/PrxQ subfamily.</text>
</comment>
<name>Q47GQ2_DECAR</name>
<evidence type="ECO:0000256" key="13">
    <source>
        <dbReference type="PIRSR" id="PIRSR000239-1"/>
    </source>
</evidence>
<dbReference type="InterPro" id="IPR050924">
    <property type="entry name" value="Peroxiredoxin_BCP/PrxQ"/>
</dbReference>
<dbReference type="GO" id="GO:0045454">
    <property type="term" value="P:cell redox homeostasis"/>
    <property type="evidence" value="ECO:0007669"/>
    <property type="project" value="TreeGrafter"/>
</dbReference>
<dbReference type="GO" id="GO:0008379">
    <property type="term" value="F:thioredoxin peroxidase activity"/>
    <property type="evidence" value="ECO:0007669"/>
    <property type="project" value="TreeGrafter"/>
</dbReference>
<dbReference type="FunFam" id="3.40.30.10:FF:000007">
    <property type="entry name" value="Thioredoxin-dependent thiol peroxidase"/>
    <property type="match status" value="1"/>
</dbReference>
<dbReference type="STRING" id="159087.Daro_1223"/>
<evidence type="ECO:0000256" key="3">
    <source>
        <dbReference type="ARBA" id="ARBA00013017"/>
    </source>
</evidence>
<evidence type="ECO:0000256" key="4">
    <source>
        <dbReference type="ARBA" id="ARBA00022559"/>
    </source>
</evidence>
<keyword evidence="5" id="KW-0049">Antioxidant</keyword>
<evidence type="ECO:0000256" key="9">
    <source>
        <dbReference type="ARBA" id="ARBA00032824"/>
    </source>
</evidence>
<keyword evidence="7" id="KW-1015">Disulfide bond</keyword>
<dbReference type="KEGG" id="dar:Daro_1223"/>
<dbReference type="PANTHER" id="PTHR42801">
    <property type="entry name" value="THIOREDOXIN-DEPENDENT PEROXIDE REDUCTASE"/>
    <property type="match status" value="1"/>
</dbReference>
<dbReference type="PROSITE" id="PS51352">
    <property type="entry name" value="THIOREDOXIN_2"/>
    <property type="match status" value="1"/>
</dbReference>